<dbReference type="Pfam" id="PF06839">
    <property type="entry name" value="Zn_ribbon_GRF"/>
    <property type="match status" value="1"/>
</dbReference>
<evidence type="ECO:0000256" key="3">
    <source>
        <dbReference type="ARBA" id="ARBA00022833"/>
    </source>
</evidence>
<evidence type="ECO:0000256" key="1">
    <source>
        <dbReference type="ARBA" id="ARBA00022723"/>
    </source>
</evidence>
<dbReference type="InterPro" id="IPR010666">
    <property type="entry name" value="Znf_GRF"/>
</dbReference>
<keyword evidence="1" id="KW-0479">Metal-binding</keyword>
<keyword evidence="10" id="KW-1185">Reference proteome</keyword>
<accession>A0A5C6GH61</accession>
<comment type="caution">
    <text evidence="8">The sequence shown here is derived from an EMBL/GenBank/DDBJ whole genome shotgun (WGS) entry which is preliminary data.</text>
</comment>
<reference evidence="8 10" key="1">
    <citation type="journal article" date="2016" name="Genome Biol. Evol.">
        <title>Divergent and convergent evolution of fungal pathogenicity.</title>
        <authorList>
            <person name="Shang Y."/>
            <person name="Xiao G."/>
            <person name="Zheng P."/>
            <person name="Cen K."/>
            <person name="Zhan S."/>
            <person name="Wang C."/>
        </authorList>
    </citation>
    <scope>NUCLEOTIDE SEQUENCE [LARGE SCALE GENOMIC DNA]</scope>
    <source>
        <strain evidence="8 10">RCEF 4871</strain>
    </source>
</reference>
<feature type="compositionally biased region" description="Acidic residues" evidence="6">
    <location>
        <begin position="177"/>
        <end position="190"/>
    </location>
</feature>
<feature type="domain" description="GRF-type" evidence="7">
    <location>
        <begin position="33"/>
        <end position="75"/>
    </location>
</feature>
<dbReference type="EMBL" id="AZHC01000012">
    <property type="protein sequence ID" value="OAA43242.1"/>
    <property type="molecule type" value="Genomic_DNA"/>
</dbReference>
<evidence type="ECO:0000256" key="2">
    <source>
        <dbReference type="ARBA" id="ARBA00022771"/>
    </source>
</evidence>
<reference evidence="9" key="3">
    <citation type="journal article" date="2019" name="Microbiol. Resour. Announc.">
        <title>Genome Sequence of Metarhizium rileyi, a Microbial Control Agent for Lepidoptera.</title>
        <authorList>
            <person name="Binneck E."/>
            <person name="Lastra C.C.L."/>
            <person name="Sosa-Gomez D.R."/>
        </authorList>
    </citation>
    <scope>NUCLEOTIDE SEQUENCE</scope>
    <source>
        <strain evidence="9">Cep018-CH2</strain>
    </source>
</reference>
<evidence type="ECO:0000313" key="8">
    <source>
        <dbReference type="EMBL" id="OAA43242.1"/>
    </source>
</evidence>
<evidence type="ECO:0000256" key="6">
    <source>
        <dbReference type="SAM" id="MobiDB-lite"/>
    </source>
</evidence>
<dbReference type="EMBL" id="SBHS01000004">
    <property type="protein sequence ID" value="TWU76890.1"/>
    <property type="molecule type" value="Genomic_DNA"/>
</dbReference>
<feature type="region of interest" description="Disordered" evidence="6">
    <location>
        <begin position="87"/>
        <end position="121"/>
    </location>
</feature>
<dbReference type="Proteomes" id="UP000317257">
    <property type="component" value="Unassembled WGS sequence"/>
</dbReference>
<dbReference type="AlphaFoldDB" id="A0A167E3I4"/>
<organism evidence="8 10">
    <name type="scientific">Metarhizium rileyi (strain RCEF 4871)</name>
    <name type="common">Nomuraea rileyi</name>
    <dbReference type="NCBI Taxonomy" id="1649241"/>
    <lineage>
        <taxon>Eukaryota</taxon>
        <taxon>Fungi</taxon>
        <taxon>Dikarya</taxon>
        <taxon>Ascomycota</taxon>
        <taxon>Pezizomycotina</taxon>
        <taxon>Sordariomycetes</taxon>
        <taxon>Hypocreomycetidae</taxon>
        <taxon>Hypocreales</taxon>
        <taxon>Clavicipitaceae</taxon>
        <taxon>Metarhizium</taxon>
    </lineage>
</organism>
<evidence type="ECO:0000313" key="11">
    <source>
        <dbReference type="Proteomes" id="UP000317257"/>
    </source>
</evidence>
<feature type="coiled-coil region" evidence="5">
    <location>
        <begin position="333"/>
        <end position="367"/>
    </location>
</feature>
<feature type="compositionally biased region" description="Polar residues" evidence="6">
    <location>
        <begin position="137"/>
        <end position="165"/>
    </location>
</feature>
<name>A0A167E3I4_METRR</name>
<evidence type="ECO:0000256" key="4">
    <source>
        <dbReference type="PROSITE-ProRule" id="PRU01343"/>
    </source>
</evidence>
<feature type="compositionally biased region" description="Polar residues" evidence="6">
    <location>
        <begin position="261"/>
        <end position="275"/>
    </location>
</feature>
<proteinExistence type="predicted"/>
<accession>A0A167E3I4</accession>
<keyword evidence="5" id="KW-0175">Coiled coil</keyword>
<evidence type="ECO:0000313" key="10">
    <source>
        <dbReference type="Proteomes" id="UP000243498"/>
    </source>
</evidence>
<keyword evidence="3" id="KW-0862">Zinc</keyword>
<reference evidence="11" key="2">
    <citation type="submission" date="2018-12" db="EMBL/GenBank/DDBJ databases">
        <title>The complete genome of Metarhizium rileyi, a key fungal pathogen of Lepidoptera.</title>
        <authorList>
            <person name="Binneck E."/>
            <person name="Lastra C.C.L."/>
            <person name="Sosa-Gomez D.R."/>
        </authorList>
    </citation>
    <scope>NUCLEOTIDE SEQUENCE [LARGE SCALE GENOMIC DNA]</scope>
    <source>
        <strain evidence="11">Cep018-CH2</strain>
    </source>
</reference>
<dbReference type="OMA" id="WFWTCAQ"/>
<dbReference type="OrthoDB" id="430051at2759"/>
<sequence length="382" mass="42498">MFSTPVSRLKVQDNPVSEKKRLDGVWQDRQWWCNCDPREKATLREVKKQGPNEGRLFWTCAKYPFCDFFLWRDGDEALVRESGLAVGSDTNSVNDQTVPPRPKTPTLTQKSLESYGIQTTPSRLPVVPGSIVWTSKVAGSSSTSTQARTVREQAVTSMTEPSTPSSKRKRNRRGSLDQDEDHFSDFDSDEERQLAEMTDSSAQKDLPRRPLDDIFTTPSTNRHTADIVGGLPTPSVSRTLFPASEAKRSKSVSFEEPSPSDAPTTPSKMTSSLSNIDDLGCPSSSPSDVTAPDETGKIMALLGGQKIDATVLHDIRGLLRTLARRTKGISMGRDAVRTELKEKDKKISQLQEKIRDLEKTAAHSHKQMTNVKAQLIRMYEDN</sequence>
<dbReference type="PROSITE" id="PS51999">
    <property type="entry name" value="ZF_GRF"/>
    <property type="match status" value="1"/>
</dbReference>
<evidence type="ECO:0000313" key="9">
    <source>
        <dbReference type="EMBL" id="TWU76890.1"/>
    </source>
</evidence>
<feature type="compositionally biased region" description="Polar residues" evidence="6">
    <location>
        <begin position="105"/>
        <end position="121"/>
    </location>
</feature>
<gene>
    <name evidence="9" type="ORF">ED733_006628</name>
    <name evidence="8" type="ORF">NOR_04609</name>
</gene>
<evidence type="ECO:0000259" key="7">
    <source>
        <dbReference type="PROSITE" id="PS51999"/>
    </source>
</evidence>
<feature type="region of interest" description="Disordered" evidence="6">
    <location>
        <begin position="136"/>
        <end position="292"/>
    </location>
</feature>
<keyword evidence="2 4" id="KW-0863">Zinc-finger</keyword>
<dbReference type="Proteomes" id="UP000243498">
    <property type="component" value="Unassembled WGS sequence"/>
</dbReference>
<feature type="compositionally biased region" description="Polar residues" evidence="6">
    <location>
        <begin position="88"/>
        <end position="97"/>
    </location>
</feature>
<dbReference type="GO" id="GO:0008270">
    <property type="term" value="F:zinc ion binding"/>
    <property type="evidence" value="ECO:0007669"/>
    <property type="project" value="UniProtKB-KW"/>
</dbReference>
<evidence type="ECO:0000256" key="5">
    <source>
        <dbReference type="SAM" id="Coils"/>
    </source>
</evidence>
<protein>
    <submittedName>
        <fullName evidence="8">Zinc finger, GRF-type</fullName>
    </submittedName>
</protein>